<evidence type="ECO:0000256" key="9">
    <source>
        <dbReference type="SAM" id="MobiDB-lite"/>
    </source>
</evidence>
<comment type="similarity">
    <text evidence="7">Belongs to the DEAD box helicase family. SrmB subfamily.</text>
</comment>
<evidence type="ECO:0000256" key="7">
    <source>
        <dbReference type="HAMAP-Rule" id="MF_00967"/>
    </source>
</evidence>
<dbReference type="Pfam" id="PF00271">
    <property type="entry name" value="Helicase_C"/>
    <property type="match status" value="1"/>
</dbReference>
<comment type="subunit">
    <text evidence="7">Interacts with the 50S ribosomal subunit.</text>
</comment>
<keyword evidence="1 7" id="KW-0963">Cytoplasm</keyword>
<keyword evidence="4 7" id="KW-0378">Hydrolase</keyword>
<gene>
    <name evidence="7" type="primary">srmB</name>
    <name evidence="13" type="ORF">SAMN05660772_01514</name>
</gene>
<dbReference type="GO" id="GO:0005829">
    <property type="term" value="C:cytosol"/>
    <property type="evidence" value="ECO:0007669"/>
    <property type="project" value="TreeGrafter"/>
</dbReference>
<dbReference type="PROSITE" id="PS00039">
    <property type="entry name" value="DEAD_ATP_HELICASE"/>
    <property type="match status" value="1"/>
</dbReference>
<dbReference type="RefSeq" id="WP_084258136.1">
    <property type="nucleotide sequence ID" value="NZ_FWWV01000069.1"/>
</dbReference>
<evidence type="ECO:0000313" key="13">
    <source>
        <dbReference type="EMBL" id="SMB90437.1"/>
    </source>
</evidence>
<evidence type="ECO:0000259" key="10">
    <source>
        <dbReference type="PROSITE" id="PS51192"/>
    </source>
</evidence>
<feature type="domain" description="DEAD-box RNA helicase Q" evidence="12">
    <location>
        <begin position="18"/>
        <end position="46"/>
    </location>
</feature>
<feature type="compositionally biased region" description="Basic residues" evidence="9">
    <location>
        <begin position="408"/>
        <end position="418"/>
    </location>
</feature>
<comment type="subcellular location">
    <subcellularLocation>
        <location evidence="7">Cytoplasm</location>
    </subcellularLocation>
</comment>
<dbReference type="CDD" id="cd00268">
    <property type="entry name" value="DEADc"/>
    <property type="match status" value="1"/>
</dbReference>
<name>A0A1W1VAC7_9PAST</name>
<dbReference type="InterPro" id="IPR011545">
    <property type="entry name" value="DEAD/DEAH_box_helicase_dom"/>
</dbReference>
<keyword evidence="14" id="KW-1185">Reference proteome</keyword>
<dbReference type="GO" id="GO:0016887">
    <property type="term" value="F:ATP hydrolysis activity"/>
    <property type="evidence" value="ECO:0007669"/>
    <property type="project" value="RHEA"/>
</dbReference>
<feature type="compositionally biased region" description="Basic and acidic residues" evidence="9">
    <location>
        <begin position="391"/>
        <end position="407"/>
    </location>
</feature>
<comment type="function">
    <text evidence="7">DEAD-box RNA helicase involved in the assembly of the 50S ribosomal subunit at low temperature. Exhibits RNA-stimulated ATP hydrolysis and RNA unwinding activity.</text>
</comment>
<evidence type="ECO:0000256" key="5">
    <source>
        <dbReference type="ARBA" id="ARBA00022806"/>
    </source>
</evidence>
<organism evidence="13 14">
    <name type="scientific">Pasteurella testudinis DSM 23072</name>
    <dbReference type="NCBI Taxonomy" id="1122938"/>
    <lineage>
        <taxon>Bacteria</taxon>
        <taxon>Pseudomonadati</taxon>
        <taxon>Pseudomonadota</taxon>
        <taxon>Gammaproteobacteria</taxon>
        <taxon>Pasteurellales</taxon>
        <taxon>Pasteurellaceae</taxon>
        <taxon>Pasteurella</taxon>
    </lineage>
</organism>
<proteinExistence type="inferred from homology"/>
<evidence type="ECO:0000256" key="6">
    <source>
        <dbReference type="ARBA" id="ARBA00022840"/>
    </source>
</evidence>
<feature type="region of interest" description="Disordered" evidence="9">
    <location>
        <begin position="391"/>
        <end position="471"/>
    </location>
</feature>
<evidence type="ECO:0000256" key="2">
    <source>
        <dbReference type="ARBA" id="ARBA00022517"/>
    </source>
</evidence>
<protein>
    <recommendedName>
        <fullName evidence="7">ATP-dependent RNA helicase SrmB</fullName>
        <ecNumber evidence="7">3.6.4.13</ecNumber>
    </recommendedName>
</protein>
<keyword evidence="3 7" id="KW-0547">Nucleotide-binding</keyword>
<dbReference type="PROSITE" id="PS51195">
    <property type="entry name" value="Q_MOTIF"/>
    <property type="match status" value="1"/>
</dbReference>
<dbReference type="InterPro" id="IPR000629">
    <property type="entry name" value="RNA-helicase_DEAD-box_CS"/>
</dbReference>
<dbReference type="GO" id="GO:0000027">
    <property type="term" value="P:ribosomal large subunit assembly"/>
    <property type="evidence" value="ECO:0007669"/>
    <property type="project" value="UniProtKB-UniRule"/>
</dbReference>
<accession>A0A1W1VAC7</accession>
<keyword evidence="2 7" id="KW-0690">Ribosome biogenesis</keyword>
<dbReference type="InterPro" id="IPR014001">
    <property type="entry name" value="Helicase_ATP-bd"/>
</dbReference>
<dbReference type="SUPFAM" id="SSF52540">
    <property type="entry name" value="P-loop containing nucleoside triphosphate hydrolases"/>
    <property type="match status" value="1"/>
</dbReference>
<reference evidence="14" key="1">
    <citation type="submission" date="2017-04" db="EMBL/GenBank/DDBJ databases">
        <authorList>
            <person name="Varghese N."/>
            <person name="Submissions S."/>
        </authorList>
    </citation>
    <scope>NUCLEOTIDE SEQUENCE [LARGE SCALE GENOMIC DNA]</scope>
    <source>
        <strain evidence="14">DSM 23072</strain>
    </source>
</reference>
<dbReference type="Gene3D" id="3.40.50.300">
    <property type="entry name" value="P-loop containing nucleotide triphosphate hydrolases"/>
    <property type="match status" value="2"/>
</dbReference>
<dbReference type="PANTHER" id="PTHR47959">
    <property type="entry name" value="ATP-DEPENDENT RNA HELICASE RHLE-RELATED"/>
    <property type="match status" value="1"/>
</dbReference>
<evidence type="ECO:0000256" key="8">
    <source>
        <dbReference type="PROSITE-ProRule" id="PRU00552"/>
    </source>
</evidence>
<evidence type="ECO:0000259" key="12">
    <source>
        <dbReference type="PROSITE" id="PS51195"/>
    </source>
</evidence>
<evidence type="ECO:0000259" key="11">
    <source>
        <dbReference type="PROSITE" id="PS51194"/>
    </source>
</evidence>
<dbReference type="Proteomes" id="UP000192408">
    <property type="component" value="Unassembled WGS sequence"/>
</dbReference>
<feature type="short sequence motif" description="Q motif" evidence="8">
    <location>
        <begin position="18"/>
        <end position="46"/>
    </location>
</feature>
<dbReference type="EC" id="3.6.4.13" evidence="7"/>
<dbReference type="Pfam" id="PF00270">
    <property type="entry name" value="DEAD"/>
    <property type="match status" value="1"/>
</dbReference>
<dbReference type="AlphaFoldDB" id="A0A1W1VAC7"/>
<comment type="catalytic activity">
    <reaction evidence="7">
        <text>ATP + H2O = ADP + phosphate + H(+)</text>
        <dbReference type="Rhea" id="RHEA:13065"/>
        <dbReference type="ChEBI" id="CHEBI:15377"/>
        <dbReference type="ChEBI" id="CHEBI:15378"/>
        <dbReference type="ChEBI" id="CHEBI:30616"/>
        <dbReference type="ChEBI" id="CHEBI:43474"/>
        <dbReference type="ChEBI" id="CHEBI:456216"/>
        <dbReference type="EC" id="3.6.4.13"/>
    </reaction>
</comment>
<dbReference type="InterPro" id="IPR044742">
    <property type="entry name" value="DEAD/DEAH_RhlB"/>
</dbReference>
<evidence type="ECO:0000313" key="14">
    <source>
        <dbReference type="Proteomes" id="UP000192408"/>
    </source>
</evidence>
<dbReference type="FunFam" id="3.40.50.300:FF:000291">
    <property type="entry name" value="ATP-dependent RNA helicase SrmB"/>
    <property type="match status" value="1"/>
</dbReference>
<dbReference type="PROSITE" id="PS51192">
    <property type="entry name" value="HELICASE_ATP_BIND_1"/>
    <property type="match status" value="1"/>
</dbReference>
<dbReference type="InterPro" id="IPR027417">
    <property type="entry name" value="P-loop_NTPase"/>
</dbReference>
<dbReference type="GO" id="GO:0005524">
    <property type="term" value="F:ATP binding"/>
    <property type="evidence" value="ECO:0007669"/>
    <property type="project" value="UniProtKB-UniRule"/>
</dbReference>
<feature type="domain" description="Helicase ATP-binding" evidence="10">
    <location>
        <begin position="49"/>
        <end position="223"/>
    </location>
</feature>
<dbReference type="InterPro" id="IPR014014">
    <property type="entry name" value="RNA_helicase_DEAD_Q_motif"/>
</dbReference>
<dbReference type="PROSITE" id="PS51194">
    <property type="entry name" value="HELICASE_CTER"/>
    <property type="match status" value="1"/>
</dbReference>
<dbReference type="InterPro" id="IPR001650">
    <property type="entry name" value="Helicase_C-like"/>
</dbReference>
<dbReference type="NCBIfam" id="NF008394">
    <property type="entry name" value="PRK11192.1"/>
    <property type="match status" value="1"/>
</dbReference>
<feature type="compositionally biased region" description="Basic residues" evidence="9">
    <location>
        <begin position="428"/>
        <end position="445"/>
    </location>
</feature>
<dbReference type="SMART" id="SM00487">
    <property type="entry name" value="DEXDc"/>
    <property type="match status" value="1"/>
</dbReference>
<keyword evidence="6 7" id="KW-0067">ATP-binding</keyword>
<dbReference type="PANTHER" id="PTHR47959:SF3">
    <property type="entry name" value="ATP-DEPENDENT RNA HELICASE SRMB"/>
    <property type="match status" value="1"/>
</dbReference>
<dbReference type="STRING" id="1122938.SAMN05660772_01514"/>
<dbReference type="InterPro" id="IPR050079">
    <property type="entry name" value="DEAD_box_RNA_helicase"/>
</dbReference>
<feature type="domain" description="Helicase C-terminal" evidence="11">
    <location>
        <begin position="249"/>
        <end position="401"/>
    </location>
</feature>
<dbReference type="GO" id="GO:0003676">
    <property type="term" value="F:nucleic acid binding"/>
    <property type="evidence" value="ECO:0007669"/>
    <property type="project" value="InterPro"/>
</dbReference>
<dbReference type="EMBL" id="FWWV01000069">
    <property type="protein sequence ID" value="SMB90437.1"/>
    <property type="molecule type" value="Genomic_DNA"/>
</dbReference>
<evidence type="ECO:0000256" key="3">
    <source>
        <dbReference type="ARBA" id="ARBA00022741"/>
    </source>
</evidence>
<dbReference type="CDD" id="cd18787">
    <property type="entry name" value="SF2_C_DEAD"/>
    <property type="match status" value="1"/>
</dbReference>
<dbReference type="HAMAP" id="MF_00967">
    <property type="entry name" value="DEAD_helicase_SrmB"/>
    <property type="match status" value="1"/>
</dbReference>
<dbReference type="InterPro" id="IPR028621">
    <property type="entry name" value="DEAD_helicase_SrmB"/>
</dbReference>
<evidence type="ECO:0000256" key="4">
    <source>
        <dbReference type="ARBA" id="ARBA00022801"/>
    </source>
</evidence>
<dbReference type="GO" id="GO:0003724">
    <property type="term" value="F:RNA helicase activity"/>
    <property type="evidence" value="ECO:0007669"/>
    <property type="project" value="UniProtKB-UniRule"/>
</dbReference>
<keyword evidence="5 7" id="KW-0347">Helicase</keyword>
<evidence type="ECO:0000256" key="1">
    <source>
        <dbReference type="ARBA" id="ARBA00022490"/>
    </source>
</evidence>
<dbReference type="SMART" id="SM00490">
    <property type="entry name" value="HELICc"/>
    <property type="match status" value="1"/>
</dbReference>
<sequence length="471" mass="53367">MTTEQHTAEPVEQTAVTQRFETFDLAPELLKALRDKNYQRPMLIQAEVIPHALEVRDILGSAPTGTGKTAAFLLPAIQHLLDFPRRSPGAPRVLVLTPTRELAMQVAEQAKGLAKYTNLSIATITGGVAYQNHGEIFNKNQDLVVATPGRLLQYIKEENFDCRAVEILIFDEADRMLQMGFGQDAETISAETRWRRQTLLFSATLEGELLVDFAERILNDPIKIDAEPSRRERKKILQWIYHADSKEHKFKLLARLIENEAVERGIVFVRKREDVRELSDNLRKRGIRSTYLEGEMAQSQRNNAIDKLKKGIVNILVATDVAARGIDIDDISHIFNYDLPYSADTYLHRIGRTARAGKKGNAISLVEGHDYKLLGKIRRYTAEALKSRIVEGLEPRTSPPKDGDQKSVSKKQKARLKEKKAEKQQEKKKVKVRHRDSKNIGKRRKPSDPQRVAQAATEKRAVSVGRNNDSE</sequence>